<dbReference type="GO" id="GO:0005739">
    <property type="term" value="C:mitochondrion"/>
    <property type="evidence" value="ECO:0007669"/>
    <property type="project" value="UniProtKB-SubCell"/>
</dbReference>
<dbReference type="PROSITE" id="PS51257">
    <property type="entry name" value="PROKAR_LIPOPROTEIN"/>
    <property type="match status" value="1"/>
</dbReference>
<keyword evidence="1" id="KW-0378">Hydrolase</keyword>
<dbReference type="HAMAP" id="MF_03030">
    <property type="entry name" value="MGME1"/>
    <property type="match status" value="1"/>
</dbReference>
<reference evidence="3" key="1">
    <citation type="submission" date="2021-01" db="EMBL/GenBank/DDBJ databases">
        <title>A chromosome-scale assembly of European eel, Anguilla anguilla.</title>
        <authorList>
            <person name="Henkel C."/>
            <person name="Jong-Raadsen S.A."/>
            <person name="Dufour S."/>
            <person name="Weltzien F.-A."/>
            <person name="Palstra A.P."/>
            <person name="Pelster B."/>
            <person name="Spaink H.P."/>
            <person name="Van Den Thillart G.E."/>
            <person name="Jansen H."/>
            <person name="Zahm M."/>
            <person name="Klopp C."/>
            <person name="Cedric C."/>
            <person name="Louis A."/>
            <person name="Berthelot C."/>
            <person name="Parey E."/>
            <person name="Roest Crollius H."/>
            <person name="Montfort J."/>
            <person name="Robinson-Rechavi M."/>
            <person name="Bucao C."/>
            <person name="Bouchez O."/>
            <person name="Gislard M."/>
            <person name="Lluch J."/>
            <person name="Milhes M."/>
            <person name="Lampietro C."/>
            <person name="Lopez Roques C."/>
            <person name="Donnadieu C."/>
            <person name="Braasch I."/>
            <person name="Desvignes T."/>
            <person name="Postlethwait J."/>
            <person name="Bobe J."/>
            <person name="Guiguen Y."/>
            <person name="Dirks R."/>
        </authorList>
    </citation>
    <scope>NUCLEOTIDE SEQUENCE</scope>
    <source>
        <strain evidence="3">Tag_6206</strain>
        <tissue evidence="3">Liver</tissue>
    </source>
</reference>
<comment type="subcellular location">
    <subcellularLocation>
        <location evidence="1">Mitochondrion</location>
    </subcellularLocation>
</comment>
<gene>
    <name evidence="1" type="primary">MGME1</name>
    <name evidence="3" type="ORF">ANANG_G00304070</name>
</gene>
<evidence type="ECO:0000313" key="4">
    <source>
        <dbReference type="Proteomes" id="UP001044222"/>
    </source>
</evidence>
<keyword evidence="1" id="KW-0269">Exonuclease</keyword>
<dbReference type="EC" id="3.1.-.-" evidence="1"/>
<evidence type="ECO:0000313" key="3">
    <source>
        <dbReference type="EMBL" id="KAG5831472.1"/>
    </source>
</evidence>
<name>A0A9D3LK33_ANGAN</name>
<dbReference type="GO" id="GO:0006264">
    <property type="term" value="P:mitochondrial DNA replication"/>
    <property type="evidence" value="ECO:0007669"/>
    <property type="project" value="TreeGrafter"/>
</dbReference>
<evidence type="ECO:0000256" key="2">
    <source>
        <dbReference type="SAM" id="MobiDB-lite"/>
    </source>
</evidence>
<proteinExistence type="inferred from homology"/>
<keyword evidence="1" id="KW-0496">Mitochondrion</keyword>
<comment type="caution">
    <text evidence="3">The sequence shown here is derived from an EMBL/GenBank/DDBJ whole genome shotgun (WGS) entry which is preliminary data.</text>
</comment>
<protein>
    <recommendedName>
        <fullName evidence="1">Mitochondrial genome maintenance exonuclease 1</fullName>
        <ecNumber evidence="1">3.1.-.-</ecNumber>
    </recommendedName>
</protein>
<comment type="caution">
    <text evidence="1">Lacks conserved residue(s) required for the propagation of feature annotation.</text>
</comment>
<dbReference type="GO" id="GO:0043504">
    <property type="term" value="P:mitochondrial DNA repair"/>
    <property type="evidence" value="ECO:0007669"/>
    <property type="project" value="UniProtKB-UniRule"/>
</dbReference>
<dbReference type="AlphaFoldDB" id="A0A9D3LK33"/>
<dbReference type="EMBL" id="JAFIRN010000018">
    <property type="protein sequence ID" value="KAG5831472.1"/>
    <property type="molecule type" value="Genomic_DNA"/>
</dbReference>
<comment type="similarity">
    <text evidence="1">Belongs to the MGME1 family.</text>
</comment>
<organism evidence="3 4">
    <name type="scientific">Anguilla anguilla</name>
    <name type="common">European freshwater eel</name>
    <name type="synonym">Muraena anguilla</name>
    <dbReference type="NCBI Taxonomy" id="7936"/>
    <lineage>
        <taxon>Eukaryota</taxon>
        <taxon>Metazoa</taxon>
        <taxon>Chordata</taxon>
        <taxon>Craniata</taxon>
        <taxon>Vertebrata</taxon>
        <taxon>Euteleostomi</taxon>
        <taxon>Actinopterygii</taxon>
        <taxon>Neopterygii</taxon>
        <taxon>Teleostei</taxon>
        <taxon>Anguilliformes</taxon>
        <taxon>Anguillidae</taxon>
        <taxon>Anguilla</taxon>
    </lineage>
</organism>
<feature type="region of interest" description="Disordered" evidence="2">
    <location>
        <begin position="82"/>
        <end position="105"/>
    </location>
</feature>
<dbReference type="Proteomes" id="UP001044222">
    <property type="component" value="Chromosome 18"/>
</dbReference>
<dbReference type="PANTHER" id="PTHR31340">
    <property type="entry name" value="MITOCHONDRIAL GENOME MAINTENANCE EXONUCLEASE 1"/>
    <property type="match status" value="1"/>
</dbReference>
<evidence type="ECO:0000256" key="1">
    <source>
        <dbReference type="HAMAP-Rule" id="MF_03030"/>
    </source>
</evidence>
<dbReference type="PANTHER" id="PTHR31340:SF3">
    <property type="entry name" value="MITOCHONDRIAL GENOME MAINTENANCE EXONUCLEASE 1"/>
    <property type="match status" value="1"/>
</dbReference>
<accession>A0A9D3LK33</accession>
<keyword evidence="4" id="KW-1185">Reference proteome</keyword>
<comment type="function">
    <text evidence="1">Metal-dependent single-stranded DNA (ssDNA) exonuclease involved in mitochondrial genome maintenance. Has preference for 5'-3' exonuclease activity. Necessary for maintenance of proper 7S DNA levels. Probably involved in mitochondrial DNA (mtDNA) repair.</text>
</comment>
<sequence>MKFCQLVYRVKCVDPARLVTGRFSLVATGSVSCISTSCLSNARKKTSQYSSVDTEKYSSLVKSVVSLRISSQTPASLEEEDGHIYGPVVKSKPATKRSPKTPFPLVNSRTISDRIDLMSEAERGPPIRIALQRGAGRSTTPSVTRILQQTMPPDQAFYLERWKKRMIAELGEEGFKEYTLNIFRQGKQFHTALETILMAGEVPAEDAEASEAVEGYLESIQHVLQDISDVRAIESAVQHQSLGYLGLHIRQPLQVAAYIGALNNDDNYKYQVERGLIVVAYKDGTPAHPHAMTSDLCQDYWTKWLLRLEEFVEKKSTASEL</sequence>
<keyword evidence="1" id="KW-0540">Nuclease</keyword>
<dbReference type="GO" id="GO:0008297">
    <property type="term" value="F:single-stranded DNA exodeoxyribonuclease activity"/>
    <property type="evidence" value="ECO:0007669"/>
    <property type="project" value="UniProtKB-UniRule"/>
</dbReference>